<sequence>MVTAYPEKPIQDHALTLAQAPFPQHRVDSLGEILQALTDSAHDVLPEDALYKEIEMLSKATLTIDKAFCDIGQKLSQATKEQKKRAELYKTCYDLEIRWKQHHETYTQLLWRSREVAGKAQFTVDDFLKVFLPCLRNPSTTVPERQQLAQEHIKELEDKSKASQDLSQEFLDFFGTLEAYIADFSRIVESLGRSERTQKCGILENRLHHAKVAMDGVMGEMKGLGWEVCQGRSHDWHRKFTYNRGSDVGVTSTVATGIAFLIAGGSGIQYLEARMRHELMVREYNAITNEYDFEQVCLSQMVKLESTLDDARPVIHDVTTKLGALADVRATISAGICIIQNSLSYAEDPSSQLFARRVQRLETVYGCLSRALRYYQVTVQLPERGAGLDRERAGI</sequence>
<proteinExistence type="predicted"/>
<reference evidence="1 2" key="1">
    <citation type="submission" date="2014-06" db="EMBL/GenBank/DDBJ databases">
        <authorList>
            <consortium name="DOE Joint Genome Institute"/>
            <person name="Kuo A."/>
            <person name="Kohler A."/>
            <person name="Nagy L.G."/>
            <person name="Floudas D."/>
            <person name="Copeland A."/>
            <person name="Barry K.W."/>
            <person name="Cichocki N."/>
            <person name="Veneault-Fourrey C."/>
            <person name="LaButti K."/>
            <person name="Lindquist E.A."/>
            <person name="Lipzen A."/>
            <person name="Lundell T."/>
            <person name="Morin E."/>
            <person name="Murat C."/>
            <person name="Sun H."/>
            <person name="Tunlid A."/>
            <person name="Henrissat B."/>
            <person name="Grigoriev I.V."/>
            <person name="Hibbett D.S."/>
            <person name="Martin F."/>
            <person name="Nordberg H.P."/>
            <person name="Cantor M.N."/>
            <person name="Hua S.X."/>
        </authorList>
    </citation>
    <scope>NUCLEOTIDE SEQUENCE [LARGE SCALE GENOMIC DNA]</scope>
    <source>
        <strain evidence="1 2">ATCC 200175</strain>
    </source>
</reference>
<dbReference type="Proteomes" id="UP000053647">
    <property type="component" value="Unassembled WGS sequence"/>
</dbReference>
<dbReference type="AlphaFoldDB" id="A0A0C9SWX5"/>
<gene>
    <name evidence="1" type="ORF">PAXINDRAFT_100323</name>
</gene>
<evidence type="ECO:0000313" key="2">
    <source>
        <dbReference type="Proteomes" id="UP000053647"/>
    </source>
</evidence>
<name>A0A0C9SWX5_PAXIN</name>
<organism evidence="1 2">
    <name type="scientific">Paxillus involutus ATCC 200175</name>
    <dbReference type="NCBI Taxonomy" id="664439"/>
    <lineage>
        <taxon>Eukaryota</taxon>
        <taxon>Fungi</taxon>
        <taxon>Dikarya</taxon>
        <taxon>Basidiomycota</taxon>
        <taxon>Agaricomycotina</taxon>
        <taxon>Agaricomycetes</taxon>
        <taxon>Agaricomycetidae</taxon>
        <taxon>Boletales</taxon>
        <taxon>Paxilineae</taxon>
        <taxon>Paxillaceae</taxon>
        <taxon>Paxillus</taxon>
    </lineage>
</organism>
<accession>A0A0C9SWX5</accession>
<dbReference type="EMBL" id="KN819345">
    <property type="protein sequence ID" value="KIJ14104.1"/>
    <property type="molecule type" value="Genomic_DNA"/>
</dbReference>
<protein>
    <submittedName>
        <fullName evidence="1">Uncharacterized protein</fullName>
    </submittedName>
</protein>
<dbReference type="HOGENOM" id="CLU_064130_0_0_1"/>
<dbReference type="OrthoDB" id="3198211at2759"/>
<keyword evidence="2" id="KW-1185">Reference proteome</keyword>
<reference evidence="2" key="2">
    <citation type="submission" date="2015-01" db="EMBL/GenBank/DDBJ databases">
        <title>Evolutionary Origins and Diversification of the Mycorrhizal Mutualists.</title>
        <authorList>
            <consortium name="DOE Joint Genome Institute"/>
            <consortium name="Mycorrhizal Genomics Consortium"/>
            <person name="Kohler A."/>
            <person name="Kuo A."/>
            <person name="Nagy L.G."/>
            <person name="Floudas D."/>
            <person name="Copeland A."/>
            <person name="Barry K.W."/>
            <person name="Cichocki N."/>
            <person name="Veneault-Fourrey C."/>
            <person name="LaButti K."/>
            <person name="Lindquist E.A."/>
            <person name="Lipzen A."/>
            <person name="Lundell T."/>
            <person name="Morin E."/>
            <person name="Murat C."/>
            <person name="Riley R."/>
            <person name="Ohm R."/>
            <person name="Sun H."/>
            <person name="Tunlid A."/>
            <person name="Henrissat B."/>
            <person name="Grigoriev I.V."/>
            <person name="Hibbett D.S."/>
            <person name="Martin F."/>
        </authorList>
    </citation>
    <scope>NUCLEOTIDE SEQUENCE [LARGE SCALE GENOMIC DNA]</scope>
    <source>
        <strain evidence="2">ATCC 200175</strain>
    </source>
</reference>
<evidence type="ECO:0000313" key="1">
    <source>
        <dbReference type="EMBL" id="KIJ14104.1"/>
    </source>
</evidence>